<evidence type="ECO:0000313" key="5">
    <source>
        <dbReference type="Proteomes" id="UP000886611"/>
    </source>
</evidence>
<dbReference type="Pfam" id="PF07959">
    <property type="entry name" value="Fucose_pyrophosphorylase"/>
    <property type="match status" value="1"/>
</dbReference>
<dbReference type="Gene3D" id="2.160.10.10">
    <property type="entry name" value="Hexapeptide repeat proteins"/>
    <property type="match status" value="1"/>
</dbReference>
<evidence type="ECO:0000313" key="4">
    <source>
        <dbReference type="EMBL" id="KAG2461910.1"/>
    </source>
</evidence>
<dbReference type="AlphaFoldDB" id="A0A8X7X4W2"/>
<dbReference type="SUPFAM" id="SSF51161">
    <property type="entry name" value="Trimeric LpxA-like enzymes"/>
    <property type="match status" value="1"/>
</dbReference>
<dbReference type="InterPro" id="IPR012120">
    <property type="entry name" value="Fucose-1-phosphate_GuaTrfase"/>
</dbReference>
<feature type="non-terminal residue" evidence="4">
    <location>
        <position position="602"/>
    </location>
</feature>
<keyword evidence="5" id="KW-1185">Reference proteome</keyword>
<organism evidence="4 5">
    <name type="scientific">Polypterus senegalus</name>
    <name type="common">Senegal bichir</name>
    <dbReference type="NCBI Taxonomy" id="55291"/>
    <lineage>
        <taxon>Eukaryota</taxon>
        <taxon>Metazoa</taxon>
        <taxon>Chordata</taxon>
        <taxon>Craniata</taxon>
        <taxon>Vertebrata</taxon>
        <taxon>Euteleostomi</taxon>
        <taxon>Actinopterygii</taxon>
        <taxon>Polypteriformes</taxon>
        <taxon>Polypteridae</taxon>
        <taxon>Polypterus</taxon>
    </lineage>
</organism>
<feature type="domain" description="GDP-fucose pyrophosphorylase" evidence="3">
    <location>
        <begin position="102"/>
        <end position="530"/>
    </location>
</feature>
<dbReference type="OrthoDB" id="10062280at2759"/>
<evidence type="ECO:0000256" key="1">
    <source>
        <dbReference type="ARBA" id="ARBA00022679"/>
    </source>
</evidence>
<name>A0A8X7X4W2_POLSE</name>
<sequence length="602" mass="67029">MADVPPFCVARLQKVTRQRLDKFNDLRGQRVKPGEFWDVIVITAADDRQKEAYELQIAEKIQRKELPLGVKYHVFADPPGYKIGNGGSTLWSLHHLKETYHDQMNEHKVLLIHAGGYSQRLPSASAMGKIFTALPLGSTVYQMLDLKLALYVDFPFHMKPGFLVTCADDIELYSISEGESLIFDRPGFTALAHPSSLLVGTTHGVFVFDESQETGCKELEYRKARCFLHKPAIEKMYSSGAVCTKRSNASGLFQDLDFSGSKISEFVYTDSTYYFDHGTATQLLVLFKEISPLDCEIDAYGDFLQALGPGATPDYFTYMKNVTKEAAKLVDVRKKLFVLLKGTPLTVILLNNSKFCHIGTTQEYLYHLTRDQKLRAELGFLSEAFSICAAQPPSSSAACIIHSLVAPSCRVAPGSVIEYSWCEAGVAINENCIISGCWLTSGLQVPPNTFMHSLCVRINGDLQFVTVVFGSGDDLKKSVGSPLETENLKFFGTSLKRCAELWGISVSSLDFSGDQSDLSLWNLRIFPLCSDLISSVTLSLKMLEHLSGKSSGHFVKGVQMVSMQEALSYKDITEMLKFRQHLYQEIDSNKPKETVGLKTKEF</sequence>
<reference evidence="4 5" key="1">
    <citation type="journal article" date="2021" name="Cell">
        <title>Tracing the genetic footprints of vertebrate landing in non-teleost ray-finned fishes.</title>
        <authorList>
            <person name="Bi X."/>
            <person name="Wang K."/>
            <person name="Yang L."/>
            <person name="Pan H."/>
            <person name="Jiang H."/>
            <person name="Wei Q."/>
            <person name="Fang M."/>
            <person name="Yu H."/>
            <person name="Zhu C."/>
            <person name="Cai Y."/>
            <person name="He Y."/>
            <person name="Gan X."/>
            <person name="Zeng H."/>
            <person name="Yu D."/>
            <person name="Zhu Y."/>
            <person name="Jiang H."/>
            <person name="Qiu Q."/>
            <person name="Yang H."/>
            <person name="Zhang Y.E."/>
            <person name="Wang W."/>
            <person name="Zhu M."/>
            <person name="He S."/>
            <person name="Zhang G."/>
        </authorList>
    </citation>
    <scope>NUCLEOTIDE SEQUENCE [LARGE SCALE GENOMIC DNA]</scope>
    <source>
        <strain evidence="4">Bchr_013</strain>
    </source>
</reference>
<gene>
    <name evidence="4" type="primary">Fpgt_0</name>
    <name evidence="4" type="ORF">GTO96_0008649</name>
</gene>
<proteinExistence type="predicted"/>
<dbReference type="InterPro" id="IPR011004">
    <property type="entry name" value="Trimer_LpxA-like_sf"/>
</dbReference>
<evidence type="ECO:0000256" key="2">
    <source>
        <dbReference type="ARBA" id="ARBA00022741"/>
    </source>
</evidence>
<dbReference type="Proteomes" id="UP000886611">
    <property type="component" value="Unassembled WGS sequence"/>
</dbReference>
<dbReference type="PIRSF" id="PIRSF036640">
    <property type="entry name" value="FPGT"/>
    <property type="match status" value="1"/>
</dbReference>
<dbReference type="PANTHER" id="PTHR15045:SF1">
    <property type="entry name" value="FUCOSE-1-PHOSPHATE GUANYLYLTRANSFERASE"/>
    <property type="match status" value="1"/>
</dbReference>
<protein>
    <submittedName>
        <fullName evidence="4">FPGT guanylyltransferase</fullName>
    </submittedName>
</protein>
<dbReference type="EMBL" id="JAATIS010004524">
    <property type="protein sequence ID" value="KAG2461910.1"/>
    <property type="molecule type" value="Genomic_DNA"/>
</dbReference>
<comment type="caution">
    <text evidence="4">The sequence shown here is derived from an EMBL/GenBank/DDBJ whole genome shotgun (WGS) entry which is preliminary data.</text>
</comment>
<accession>A0A8X7X4W2</accession>
<dbReference type="GO" id="GO:0016779">
    <property type="term" value="F:nucleotidyltransferase activity"/>
    <property type="evidence" value="ECO:0007669"/>
    <property type="project" value="UniProtKB-KW"/>
</dbReference>
<feature type="non-terminal residue" evidence="4">
    <location>
        <position position="1"/>
    </location>
</feature>
<dbReference type="InterPro" id="IPR012887">
    <property type="entry name" value="GDP_fucose_pyrophosphorylase"/>
</dbReference>
<dbReference type="GO" id="GO:0000166">
    <property type="term" value="F:nucleotide binding"/>
    <property type="evidence" value="ECO:0007669"/>
    <property type="project" value="UniProtKB-KW"/>
</dbReference>
<keyword evidence="1" id="KW-0808">Transferase</keyword>
<keyword evidence="4" id="KW-0548">Nucleotidyltransferase</keyword>
<evidence type="ECO:0000259" key="3">
    <source>
        <dbReference type="Pfam" id="PF07959"/>
    </source>
</evidence>
<keyword evidence="2" id="KW-0547">Nucleotide-binding</keyword>
<dbReference type="GO" id="GO:0042350">
    <property type="term" value="P:GDP-L-fucose biosynthetic process"/>
    <property type="evidence" value="ECO:0007669"/>
    <property type="project" value="UniProtKB-ARBA"/>
</dbReference>
<dbReference type="PANTHER" id="PTHR15045">
    <property type="entry name" value="FUCOSE-1-PHOSPHATE GUANYLYLTRANSFERASE"/>
    <property type="match status" value="1"/>
</dbReference>